<dbReference type="Proteomes" id="UP000266841">
    <property type="component" value="Unassembled WGS sequence"/>
</dbReference>
<feature type="compositionally biased region" description="Polar residues" evidence="1">
    <location>
        <begin position="17"/>
        <end position="43"/>
    </location>
</feature>
<feature type="region of interest" description="Disordered" evidence="1">
    <location>
        <begin position="245"/>
        <end position="360"/>
    </location>
</feature>
<feature type="region of interest" description="Disordered" evidence="1">
    <location>
        <begin position="397"/>
        <end position="419"/>
    </location>
</feature>
<evidence type="ECO:0000313" key="3">
    <source>
        <dbReference type="Proteomes" id="UP000266841"/>
    </source>
</evidence>
<proteinExistence type="predicted"/>
<evidence type="ECO:0000313" key="2">
    <source>
        <dbReference type="EMBL" id="EJK73433.1"/>
    </source>
</evidence>
<feature type="non-terminal residue" evidence="2">
    <location>
        <position position="1"/>
    </location>
</feature>
<dbReference type="AlphaFoldDB" id="K0T403"/>
<dbReference type="OrthoDB" id="10631827at2759"/>
<protein>
    <submittedName>
        <fullName evidence="2">Uncharacterized protein</fullName>
    </submittedName>
</protein>
<accession>K0T403</accession>
<feature type="region of interest" description="Disordered" evidence="1">
    <location>
        <begin position="1"/>
        <end position="87"/>
    </location>
</feature>
<name>K0T403_THAOC</name>
<keyword evidence="3" id="KW-1185">Reference proteome</keyword>
<organism evidence="2 3">
    <name type="scientific">Thalassiosira oceanica</name>
    <name type="common">Marine diatom</name>
    <dbReference type="NCBI Taxonomy" id="159749"/>
    <lineage>
        <taxon>Eukaryota</taxon>
        <taxon>Sar</taxon>
        <taxon>Stramenopiles</taxon>
        <taxon>Ochrophyta</taxon>
        <taxon>Bacillariophyta</taxon>
        <taxon>Coscinodiscophyceae</taxon>
        <taxon>Thalassiosirophycidae</taxon>
        <taxon>Thalassiosirales</taxon>
        <taxon>Thalassiosiraceae</taxon>
        <taxon>Thalassiosira</taxon>
    </lineage>
</organism>
<feature type="compositionally biased region" description="Basic and acidic residues" evidence="1">
    <location>
        <begin position="267"/>
        <end position="287"/>
    </location>
</feature>
<comment type="caution">
    <text evidence="2">The sequence shown here is derived from an EMBL/GenBank/DDBJ whole genome shotgun (WGS) entry which is preliminary data.</text>
</comment>
<feature type="compositionally biased region" description="Polar residues" evidence="1">
    <location>
        <begin position="288"/>
        <end position="303"/>
    </location>
</feature>
<evidence type="ECO:0000256" key="1">
    <source>
        <dbReference type="SAM" id="MobiDB-lite"/>
    </source>
</evidence>
<reference evidence="2 3" key="1">
    <citation type="journal article" date="2012" name="Genome Biol.">
        <title>Genome and low-iron response of an oceanic diatom adapted to chronic iron limitation.</title>
        <authorList>
            <person name="Lommer M."/>
            <person name="Specht M."/>
            <person name="Roy A.S."/>
            <person name="Kraemer L."/>
            <person name="Andreson R."/>
            <person name="Gutowska M.A."/>
            <person name="Wolf J."/>
            <person name="Bergner S.V."/>
            <person name="Schilhabel M.B."/>
            <person name="Klostermeier U.C."/>
            <person name="Beiko R.G."/>
            <person name="Rosenstiel P."/>
            <person name="Hippler M."/>
            <person name="Laroche J."/>
        </authorList>
    </citation>
    <scope>NUCLEOTIDE SEQUENCE [LARGE SCALE GENOMIC DNA]</scope>
    <source>
        <strain evidence="2 3">CCMP1005</strain>
    </source>
</reference>
<dbReference type="eggNOG" id="ENOG502T46E">
    <property type="taxonomic scope" value="Eukaryota"/>
</dbReference>
<feature type="compositionally biased region" description="Polar residues" evidence="1">
    <location>
        <begin position="330"/>
        <end position="342"/>
    </location>
</feature>
<sequence length="651" mass="72714">TPISRAKLKIVMEPPSESFQSDFVQNNQSRQSMDIDVTSGTTTPRRKGNPKSSSSRFSASKGDGDGDRDGVSPEEKTPERQSQTLQRQTKRLASALEKLRQAQGEVEHATTAQECANEELERVAAQKQEVDETLKATQKQTLVLSKPLVGKRVRLVRLTKNVHWNGRSGTIVELVADGHDVARWKVKLDVEWRGRDAEGRKILRSDTVSEHDYNESNTVVAKAENLEIVGDERVYDVTETLLQGTRSKARSHSKDQGGRVSKPRARRAVDPEQEDFLHTARSAKDPDSSSMNHRQAVQVTPDSSPKKNRSLEQPYRNPSRERNGKHGHPSQHSPREPSSNSIRENRHHSRGHVQLTPEPNHLSSAFSNMFMSPISFTPASFEPMPSESFGRYVQESMERRENGAIGRRDGSSTHPDRHFANLSDSRDIVSVAGSFFDEVTSFERNAFIANDDDQSSQVNMPCNGYYTSPQETQTALDDGGESYLPSIVVLPVSEDDRNVPFIPNQPPHCVGVQGAAVSHVNGVYLLAYPKDEDGRPLLEEEVPPLYFRNAPPITINDREYDLCILRITCPDSSDHVIWFIAKVDVDPSCLDVKFRDCYYYCRLLSNDDGRGGEMEEGLSNNIPPSAGWNVPRLPANCSEVLPSPGMSRYSL</sequence>
<gene>
    <name evidence="2" type="ORF">THAOC_04941</name>
</gene>
<dbReference type="EMBL" id="AGNL01004500">
    <property type="protein sequence ID" value="EJK73433.1"/>
    <property type="molecule type" value="Genomic_DNA"/>
</dbReference>
<dbReference type="OMA" id="CPDSSDH"/>
<feature type="compositionally biased region" description="Basic and acidic residues" evidence="1">
    <location>
        <begin position="62"/>
        <end position="79"/>
    </location>
</feature>